<name>T1A5G5_9ZZZZ</name>
<evidence type="ECO:0000256" key="2">
    <source>
        <dbReference type="SAM" id="Phobius"/>
    </source>
</evidence>
<gene>
    <name evidence="3" type="ORF">B2A_06644</name>
</gene>
<organism evidence="3">
    <name type="scientific">mine drainage metagenome</name>
    <dbReference type="NCBI Taxonomy" id="410659"/>
    <lineage>
        <taxon>unclassified sequences</taxon>
        <taxon>metagenomes</taxon>
        <taxon>ecological metagenomes</taxon>
    </lineage>
</organism>
<dbReference type="InterPro" id="IPR036259">
    <property type="entry name" value="MFS_trans_sf"/>
</dbReference>
<accession>T1A5G5</accession>
<feature type="compositionally biased region" description="Low complexity" evidence="1">
    <location>
        <begin position="93"/>
        <end position="105"/>
    </location>
</feature>
<dbReference type="AlphaFoldDB" id="T1A5G5"/>
<proteinExistence type="predicted"/>
<evidence type="ECO:0000313" key="3">
    <source>
        <dbReference type="EMBL" id="EQD52207.1"/>
    </source>
</evidence>
<keyword evidence="2" id="KW-0812">Transmembrane</keyword>
<dbReference type="EMBL" id="AUZZ01004713">
    <property type="protein sequence ID" value="EQD52207.1"/>
    <property type="molecule type" value="Genomic_DNA"/>
</dbReference>
<feature type="region of interest" description="Disordered" evidence="1">
    <location>
        <begin position="93"/>
        <end position="130"/>
    </location>
</feature>
<reference evidence="3" key="2">
    <citation type="journal article" date="2014" name="ISME J.">
        <title>Microbial stratification in low pH oxic and suboxic macroscopic growths along an acid mine drainage.</title>
        <authorList>
            <person name="Mendez-Garcia C."/>
            <person name="Mesa V."/>
            <person name="Sprenger R.R."/>
            <person name="Richter M."/>
            <person name="Diez M.S."/>
            <person name="Solano J."/>
            <person name="Bargiela R."/>
            <person name="Golyshina O.V."/>
            <person name="Manteca A."/>
            <person name="Ramos J.L."/>
            <person name="Gallego J.R."/>
            <person name="Llorente I."/>
            <person name="Martins Dos Santos V.A."/>
            <person name="Jensen O.N."/>
            <person name="Pelaez A.I."/>
            <person name="Sanchez J."/>
            <person name="Ferrer M."/>
        </authorList>
    </citation>
    <scope>NUCLEOTIDE SEQUENCE</scope>
</reference>
<feature type="non-terminal residue" evidence="3">
    <location>
        <position position="162"/>
    </location>
</feature>
<sequence>MALAGLTSVPALAIALLVVGWWARNLRSPPRRALLVESVPAQRRGEAFGFLHALDVGGGMLAAGYAFLLLVGGVAYSTILLVTIPPPRGFDARAGAGARGTHPAPANGPGPVRPWAGPPGRSRDAVRRSPVVLGHYGRDRSLWIRVLQHRLPRPDDRPRDGR</sequence>
<evidence type="ECO:0000256" key="1">
    <source>
        <dbReference type="SAM" id="MobiDB-lite"/>
    </source>
</evidence>
<reference evidence="3" key="1">
    <citation type="submission" date="2013-08" db="EMBL/GenBank/DDBJ databases">
        <authorList>
            <person name="Mendez C."/>
            <person name="Richter M."/>
            <person name="Ferrer M."/>
            <person name="Sanchez J."/>
        </authorList>
    </citation>
    <scope>NUCLEOTIDE SEQUENCE</scope>
</reference>
<comment type="caution">
    <text evidence="3">The sequence shown here is derived from an EMBL/GenBank/DDBJ whole genome shotgun (WGS) entry which is preliminary data.</text>
</comment>
<protein>
    <submittedName>
        <fullName evidence="3">Major facilitator superfamily MFS_1</fullName>
    </submittedName>
</protein>
<keyword evidence="2" id="KW-1133">Transmembrane helix</keyword>
<dbReference type="SUPFAM" id="SSF103473">
    <property type="entry name" value="MFS general substrate transporter"/>
    <property type="match status" value="1"/>
</dbReference>
<feature type="transmembrane region" description="Helical" evidence="2">
    <location>
        <begin position="62"/>
        <end position="84"/>
    </location>
</feature>
<keyword evidence="2" id="KW-0472">Membrane</keyword>